<accession>A0ABQ5G8D8</accession>
<keyword evidence="4" id="KW-1185">Reference proteome</keyword>
<keyword evidence="1" id="KW-0479">Metal-binding</keyword>
<organism evidence="3 4">
    <name type="scientific">Tanacetum coccineum</name>
    <dbReference type="NCBI Taxonomy" id="301880"/>
    <lineage>
        <taxon>Eukaryota</taxon>
        <taxon>Viridiplantae</taxon>
        <taxon>Streptophyta</taxon>
        <taxon>Embryophyta</taxon>
        <taxon>Tracheophyta</taxon>
        <taxon>Spermatophyta</taxon>
        <taxon>Magnoliopsida</taxon>
        <taxon>eudicotyledons</taxon>
        <taxon>Gunneridae</taxon>
        <taxon>Pentapetalae</taxon>
        <taxon>asterids</taxon>
        <taxon>campanulids</taxon>
        <taxon>Asterales</taxon>
        <taxon>Asteraceae</taxon>
        <taxon>Asteroideae</taxon>
        <taxon>Anthemideae</taxon>
        <taxon>Anthemidinae</taxon>
        <taxon>Tanacetum</taxon>
    </lineage>
</organism>
<comment type="caution">
    <text evidence="3">The sequence shown here is derived from an EMBL/GenBank/DDBJ whole genome shotgun (WGS) entry which is preliminary data.</text>
</comment>
<evidence type="ECO:0000313" key="4">
    <source>
        <dbReference type="Proteomes" id="UP001151760"/>
    </source>
</evidence>
<dbReference type="Pfam" id="PF00642">
    <property type="entry name" value="zf-CCCH"/>
    <property type="match status" value="1"/>
</dbReference>
<keyword evidence="1" id="KW-0863">Zinc-finger</keyword>
<dbReference type="PROSITE" id="PS50103">
    <property type="entry name" value="ZF_C3H1"/>
    <property type="match status" value="1"/>
</dbReference>
<evidence type="ECO:0000256" key="1">
    <source>
        <dbReference type="PROSITE-ProRule" id="PRU00723"/>
    </source>
</evidence>
<feature type="domain" description="C3H1-type" evidence="2">
    <location>
        <begin position="8"/>
        <end position="35"/>
    </location>
</feature>
<proteinExistence type="predicted"/>
<dbReference type="Proteomes" id="UP001151760">
    <property type="component" value="Unassembled WGS sequence"/>
</dbReference>
<feature type="zinc finger region" description="C3H1-type" evidence="1">
    <location>
        <begin position="8"/>
        <end position="35"/>
    </location>
</feature>
<reference evidence="3" key="1">
    <citation type="journal article" date="2022" name="Int. J. Mol. Sci.">
        <title>Draft Genome of Tanacetum Coccineum: Genomic Comparison of Closely Related Tanacetum-Family Plants.</title>
        <authorList>
            <person name="Yamashiro T."/>
            <person name="Shiraishi A."/>
            <person name="Nakayama K."/>
            <person name="Satake H."/>
        </authorList>
    </citation>
    <scope>NUCLEOTIDE SEQUENCE</scope>
</reference>
<name>A0ABQ5G8D8_9ASTR</name>
<dbReference type="InterPro" id="IPR000571">
    <property type="entry name" value="Znf_CCCH"/>
</dbReference>
<evidence type="ECO:0000259" key="2">
    <source>
        <dbReference type="PROSITE" id="PS50103"/>
    </source>
</evidence>
<evidence type="ECO:0000313" key="3">
    <source>
        <dbReference type="EMBL" id="GJT71770.1"/>
    </source>
</evidence>
<keyword evidence="1" id="KW-0862">Zinc</keyword>
<reference evidence="3" key="2">
    <citation type="submission" date="2022-01" db="EMBL/GenBank/DDBJ databases">
        <authorList>
            <person name="Yamashiro T."/>
            <person name="Shiraishi A."/>
            <person name="Satake H."/>
            <person name="Nakayama K."/>
        </authorList>
    </citation>
    <scope>NUCLEOTIDE SEQUENCE</scope>
</reference>
<gene>
    <name evidence="3" type="ORF">Tco_1031056</name>
</gene>
<sequence length="232" mass="25794">MAVKDKPSTLPQIYNHFNRGSCKFEDRCKFIHDHRNLAGLSSQRIASSGIVPSTVGNWSPLFATLHVRPAPTKINIPPAHYQPSPNGNVTPIVYYEGPRSYPTQQPVAFFQQPQPTQYQQYVYVAQQEPVHHGKPGLLGPAPAIYPSQPTSSPSAYSIMTVQDPTWNMDICATSHLISNARNLSTIFNKRLFPSIHVGDSNSIPVTNTRHSIIPSIHRPLHLHNVLVTPNII</sequence>
<protein>
    <submittedName>
        <fullName evidence="3">Ribonuclease H-like domain-containing protein</fullName>
    </submittedName>
</protein>
<dbReference type="EMBL" id="BQNB010018195">
    <property type="protein sequence ID" value="GJT71770.1"/>
    <property type="molecule type" value="Genomic_DNA"/>
</dbReference>